<keyword evidence="3 7" id="KW-0479">Metal-binding</keyword>
<keyword evidence="7" id="KW-0963">Cytoplasm</keyword>
<reference evidence="9 10" key="1">
    <citation type="submission" date="2015-03" db="EMBL/GenBank/DDBJ databases">
        <title>Genome assembly of Sandaracinus amylolyticus DSM 53668.</title>
        <authorList>
            <person name="Sharma G."/>
            <person name="Subramanian S."/>
        </authorList>
    </citation>
    <scope>NUCLEOTIDE SEQUENCE [LARGE SCALE GENOMIC DNA]</scope>
    <source>
        <strain evidence="9 10">DSM 53668</strain>
    </source>
</reference>
<keyword evidence="5 7" id="KW-0378">Hydrolase</keyword>
<feature type="binding site" evidence="7">
    <location>
        <position position="129"/>
    </location>
    <ligand>
        <name>Zn(2+)</name>
        <dbReference type="ChEBI" id="CHEBI:29105"/>
        <note>catalytic</note>
    </ligand>
</feature>
<keyword evidence="7" id="KW-0690">Ribosome biogenesis</keyword>
<feature type="binding site" evidence="7">
    <location>
        <position position="125"/>
    </location>
    <ligand>
        <name>Zn(2+)</name>
        <dbReference type="ChEBI" id="CHEBI:29105"/>
        <note>catalytic</note>
    </ligand>
</feature>
<dbReference type="Proteomes" id="UP000034883">
    <property type="component" value="Chromosome"/>
</dbReference>
<feature type="region of interest" description="Disordered" evidence="8">
    <location>
        <begin position="139"/>
        <end position="169"/>
    </location>
</feature>
<keyword evidence="2 7" id="KW-0540">Nuclease</keyword>
<evidence type="ECO:0000256" key="8">
    <source>
        <dbReference type="SAM" id="MobiDB-lite"/>
    </source>
</evidence>
<evidence type="ECO:0000256" key="4">
    <source>
        <dbReference type="ARBA" id="ARBA00022759"/>
    </source>
</evidence>
<name>A0A0F6W4R1_9BACT</name>
<dbReference type="PANTHER" id="PTHR46986:SF1">
    <property type="entry name" value="ENDORIBONUCLEASE YBEY, CHLOROPLASTIC"/>
    <property type="match status" value="1"/>
</dbReference>
<keyword evidence="6 7" id="KW-0862">Zinc</keyword>
<keyword evidence="10" id="KW-1185">Reference proteome</keyword>
<comment type="similarity">
    <text evidence="1 7">Belongs to the endoribonuclease YbeY family.</text>
</comment>
<dbReference type="HAMAP" id="MF_00009">
    <property type="entry name" value="Endoribonucl_YbeY"/>
    <property type="match status" value="1"/>
</dbReference>
<dbReference type="GO" id="GO:0008270">
    <property type="term" value="F:zinc ion binding"/>
    <property type="evidence" value="ECO:0007669"/>
    <property type="project" value="UniProtKB-UniRule"/>
</dbReference>
<dbReference type="GO" id="GO:0004521">
    <property type="term" value="F:RNA endonuclease activity"/>
    <property type="evidence" value="ECO:0007669"/>
    <property type="project" value="UniProtKB-UniRule"/>
</dbReference>
<feature type="binding site" evidence="7">
    <location>
        <position position="135"/>
    </location>
    <ligand>
        <name>Zn(2+)</name>
        <dbReference type="ChEBI" id="CHEBI:29105"/>
        <note>catalytic</note>
    </ligand>
</feature>
<dbReference type="InterPro" id="IPR002036">
    <property type="entry name" value="YbeY"/>
</dbReference>
<dbReference type="STRING" id="927083.DB32_004586"/>
<evidence type="ECO:0000313" key="9">
    <source>
        <dbReference type="EMBL" id="AKF07437.1"/>
    </source>
</evidence>
<evidence type="ECO:0000256" key="3">
    <source>
        <dbReference type="ARBA" id="ARBA00022723"/>
    </source>
</evidence>
<sequence length="169" mass="18611">MRERGRGVGCAAMAVLISVEGLSRPAMRASDVRARGERMLQAMRLGDRELSILLCDDATIHALNRDYRHKDKPTDVLAFAMMEGEQSGHAPGVLGDVVISLDTAARQAREHARSLEAEVTTLLAHGVLHLLGLDHRDRTEERRMTARTDLLRAAAKPRRKGSRDRSGSP</sequence>
<proteinExistence type="inferred from homology"/>
<evidence type="ECO:0000256" key="5">
    <source>
        <dbReference type="ARBA" id="ARBA00022801"/>
    </source>
</evidence>
<dbReference type="Pfam" id="PF02130">
    <property type="entry name" value="YbeY"/>
    <property type="match status" value="1"/>
</dbReference>
<evidence type="ECO:0000313" key="10">
    <source>
        <dbReference type="Proteomes" id="UP000034883"/>
    </source>
</evidence>
<dbReference type="NCBIfam" id="TIGR00043">
    <property type="entry name" value="rRNA maturation RNase YbeY"/>
    <property type="match status" value="1"/>
</dbReference>
<evidence type="ECO:0000256" key="1">
    <source>
        <dbReference type="ARBA" id="ARBA00010875"/>
    </source>
</evidence>
<gene>
    <name evidence="7" type="primary">ybeY</name>
    <name evidence="9" type="ORF">DB32_004586</name>
</gene>
<dbReference type="EMBL" id="CP011125">
    <property type="protein sequence ID" value="AKF07437.1"/>
    <property type="molecule type" value="Genomic_DNA"/>
</dbReference>
<dbReference type="AlphaFoldDB" id="A0A0F6W4R1"/>
<feature type="compositionally biased region" description="Basic and acidic residues" evidence="8">
    <location>
        <begin position="139"/>
        <end position="150"/>
    </location>
</feature>
<keyword evidence="4 7" id="KW-0255">Endonuclease</keyword>
<dbReference type="GO" id="GO:0005737">
    <property type="term" value="C:cytoplasm"/>
    <property type="evidence" value="ECO:0007669"/>
    <property type="project" value="UniProtKB-SubCell"/>
</dbReference>
<dbReference type="PANTHER" id="PTHR46986">
    <property type="entry name" value="ENDORIBONUCLEASE YBEY, CHLOROPLASTIC"/>
    <property type="match status" value="1"/>
</dbReference>
<dbReference type="EC" id="3.1.-.-" evidence="7"/>
<comment type="cofactor">
    <cofactor evidence="7">
        <name>Zn(2+)</name>
        <dbReference type="ChEBI" id="CHEBI:29105"/>
    </cofactor>
    <text evidence="7">Binds 1 zinc ion.</text>
</comment>
<comment type="function">
    <text evidence="7">Single strand-specific metallo-endoribonuclease involved in late-stage 70S ribosome quality control and in maturation of the 3' terminus of the 16S rRNA.</text>
</comment>
<dbReference type="SUPFAM" id="SSF55486">
    <property type="entry name" value="Metalloproteases ('zincins'), catalytic domain"/>
    <property type="match status" value="1"/>
</dbReference>
<dbReference type="GO" id="GO:0004222">
    <property type="term" value="F:metalloendopeptidase activity"/>
    <property type="evidence" value="ECO:0007669"/>
    <property type="project" value="InterPro"/>
</dbReference>
<comment type="subcellular location">
    <subcellularLocation>
        <location evidence="7">Cytoplasm</location>
    </subcellularLocation>
</comment>
<accession>A0A0F6W4R1</accession>
<protein>
    <recommendedName>
        <fullName evidence="7">Endoribonuclease YbeY</fullName>
        <ecNumber evidence="7">3.1.-.-</ecNumber>
    </recommendedName>
</protein>
<keyword evidence="7" id="KW-0698">rRNA processing</keyword>
<evidence type="ECO:0000256" key="2">
    <source>
        <dbReference type="ARBA" id="ARBA00022722"/>
    </source>
</evidence>
<dbReference type="GO" id="GO:0006364">
    <property type="term" value="P:rRNA processing"/>
    <property type="evidence" value="ECO:0007669"/>
    <property type="project" value="UniProtKB-UniRule"/>
</dbReference>
<dbReference type="KEGG" id="samy:DB32_004586"/>
<organism evidence="9 10">
    <name type="scientific">Sandaracinus amylolyticus</name>
    <dbReference type="NCBI Taxonomy" id="927083"/>
    <lineage>
        <taxon>Bacteria</taxon>
        <taxon>Pseudomonadati</taxon>
        <taxon>Myxococcota</taxon>
        <taxon>Polyangia</taxon>
        <taxon>Polyangiales</taxon>
        <taxon>Sandaracinaceae</taxon>
        <taxon>Sandaracinus</taxon>
    </lineage>
</organism>
<evidence type="ECO:0000256" key="6">
    <source>
        <dbReference type="ARBA" id="ARBA00022833"/>
    </source>
</evidence>
<dbReference type="Gene3D" id="3.40.390.30">
    <property type="entry name" value="Metalloproteases ('zincins'), catalytic domain"/>
    <property type="match status" value="1"/>
</dbReference>
<evidence type="ECO:0000256" key="7">
    <source>
        <dbReference type="HAMAP-Rule" id="MF_00009"/>
    </source>
</evidence>
<dbReference type="InterPro" id="IPR023091">
    <property type="entry name" value="MetalPrtase_cat_dom_sf_prd"/>
</dbReference>